<keyword evidence="2" id="KW-1185">Reference proteome</keyword>
<organism evidence="1 2">
    <name type="scientific">Jimgerdemannia flammicorona</name>
    <dbReference type="NCBI Taxonomy" id="994334"/>
    <lineage>
        <taxon>Eukaryota</taxon>
        <taxon>Fungi</taxon>
        <taxon>Fungi incertae sedis</taxon>
        <taxon>Mucoromycota</taxon>
        <taxon>Mucoromycotina</taxon>
        <taxon>Endogonomycetes</taxon>
        <taxon>Endogonales</taxon>
        <taxon>Endogonaceae</taxon>
        <taxon>Jimgerdemannia</taxon>
    </lineage>
</organism>
<dbReference type="AlphaFoldDB" id="A0A432ZYF2"/>
<dbReference type="Proteomes" id="UP000268093">
    <property type="component" value="Unassembled WGS sequence"/>
</dbReference>
<protein>
    <submittedName>
        <fullName evidence="1">Uncharacterized protein</fullName>
    </submittedName>
</protein>
<gene>
    <name evidence="1" type="ORF">BC936DRAFT_144118</name>
</gene>
<reference evidence="1 2" key="1">
    <citation type="journal article" date="2018" name="New Phytol.">
        <title>Phylogenomics of Endogonaceae and evolution of mycorrhizas within Mucoromycota.</title>
        <authorList>
            <person name="Chang Y."/>
            <person name="Desiro A."/>
            <person name="Na H."/>
            <person name="Sandor L."/>
            <person name="Lipzen A."/>
            <person name="Clum A."/>
            <person name="Barry K."/>
            <person name="Grigoriev I.V."/>
            <person name="Martin F.M."/>
            <person name="Stajich J.E."/>
            <person name="Smith M.E."/>
            <person name="Bonito G."/>
            <person name="Spatafora J.W."/>
        </authorList>
    </citation>
    <scope>NUCLEOTIDE SEQUENCE [LARGE SCALE GENOMIC DNA]</scope>
    <source>
        <strain evidence="1 2">GMNB39</strain>
    </source>
</reference>
<comment type="caution">
    <text evidence="1">The sequence shown here is derived from an EMBL/GenBank/DDBJ whole genome shotgun (WGS) entry which is preliminary data.</text>
</comment>
<dbReference type="OrthoDB" id="2380640at2759"/>
<evidence type="ECO:0000313" key="1">
    <source>
        <dbReference type="EMBL" id="RUO95409.1"/>
    </source>
</evidence>
<proteinExistence type="predicted"/>
<dbReference type="EMBL" id="RBNI01030348">
    <property type="protein sequence ID" value="RUO95409.1"/>
    <property type="molecule type" value="Genomic_DNA"/>
</dbReference>
<sequence>MADTNWCTFCDKSISPFSNSLYCSDECMNCDTTHHPILGYGYEALQDFPRSTSSSAPSTTSSTSTSPTLSYAVVSPTFLPYMGTTNVNKVSPPSFSLGQSAHRSSHNIYTKPSTRPFNVAPAASTTKRVFFF</sequence>
<evidence type="ECO:0000313" key="2">
    <source>
        <dbReference type="Proteomes" id="UP000268093"/>
    </source>
</evidence>
<dbReference type="Pfam" id="PF12855">
    <property type="entry name" value="Ecl1"/>
    <property type="match status" value="1"/>
</dbReference>
<name>A0A432ZYF2_9FUNG</name>
<accession>A0A432ZYF2</accession>
<dbReference type="InterPro" id="IPR024368">
    <property type="entry name" value="Ecl1/2/3"/>
</dbReference>